<name>A0ABN8P0H9_9CNID</name>
<accession>A0ABN8P0H9</accession>
<dbReference type="EMBL" id="CALNXK010000045">
    <property type="protein sequence ID" value="CAH3128422.1"/>
    <property type="molecule type" value="Genomic_DNA"/>
</dbReference>
<proteinExistence type="predicted"/>
<reference evidence="1 2" key="1">
    <citation type="submission" date="2022-05" db="EMBL/GenBank/DDBJ databases">
        <authorList>
            <consortium name="Genoscope - CEA"/>
            <person name="William W."/>
        </authorList>
    </citation>
    <scope>NUCLEOTIDE SEQUENCE [LARGE SCALE GENOMIC DNA]</scope>
</reference>
<dbReference type="Proteomes" id="UP001159405">
    <property type="component" value="Unassembled WGS sequence"/>
</dbReference>
<evidence type="ECO:0000313" key="2">
    <source>
        <dbReference type="Proteomes" id="UP001159405"/>
    </source>
</evidence>
<feature type="non-terminal residue" evidence="1">
    <location>
        <position position="1"/>
    </location>
</feature>
<evidence type="ECO:0000313" key="1">
    <source>
        <dbReference type="EMBL" id="CAH3128422.1"/>
    </source>
</evidence>
<keyword evidence="2" id="KW-1185">Reference proteome</keyword>
<protein>
    <submittedName>
        <fullName evidence="1">Uncharacterized protein</fullName>
    </submittedName>
</protein>
<comment type="caution">
    <text evidence="1">The sequence shown here is derived from an EMBL/GenBank/DDBJ whole genome shotgun (WGS) entry which is preliminary data.</text>
</comment>
<sequence>YVSNRLQFVPKLLVSQRLCIETTGNHEYDEWCGYDNERNYFPFVRLEKLFSPRNVRWRIEATFFTGDCIVASRESCGPAAKMTPSNGCLIQST</sequence>
<gene>
    <name evidence="1" type="ORF">PLOB_00033613</name>
</gene>
<organism evidence="1 2">
    <name type="scientific">Porites lobata</name>
    <dbReference type="NCBI Taxonomy" id="104759"/>
    <lineage>
        <taxon>Eukaryota</taxon>
        <taxon>Metazoa</taxon>
        <taxon>Cnidaria</taxon>
        <taxon>Anthozoa</taxon>
        <taxon>Hexacorallia</taxon>
        <taxon>Scleractinia</taxon>
        <taxon>Fungiina</taxon>
        <taxon>Poritidae</taxon>
        <taxon>Porites</taxon>
    </lineage>
</organism>